<gene>
    <name evidence="1" type="ORF">NT26_p10333</name>
</gene>
<protein>
    <submittedName>
        <fullName evidence="1">Uncharacterized protein</fullName>
    </submittedName>
</protein>
<keyword evidence="2" id="KW-1185">Reference proteome</keyword>
<dbReference type="Proteomes" id="UP000010792">
    <property type="component" value="Plasmid NT26_p1"/>
</dbReference>
<dbReference type="AlphaFoldDB" id="L0NNR3"/>
<accession>L0NNR3</accession>
<keyword evidence="1" id="KW-0614">Plasmid</keyword>
<organism evidence="1 2">
    <name type="scientific">Pseudorhizobium banfieldiae</name>
    <dbReference type="NCBI Taxonomy" id="1125847"/>
    <lineage>
        <taxon>Bacteria</taxon>
        <taxon>Pseudomonadati</taxon>
        <taxon>Pseudomonadota</taxon>
        <taxon>Alphaproteobacteria</taxon>
        <taxon>Hyphomicrobiales</taxon>
        <taxon>Rhizobiaceae</taxon>
        <taxon>Rhizobium/Agrobacterium group</taxon>
        <taxon>Pseudorhizobium</taxon>
    </lineage>
</organism>
<dbReference type="EMBL" id="FO082821">
    <property type="protein sequence ID" value="CCF22352.1"/>
    <property type="molecule type" value="Genomic_DNA"/>
</dbReference>
<name>L0NNR3_9HYPH</name>
<geneLocation type="plasmid" evidence="1 2">
    <name>NT26_p1</name>
</geneLocation>
<reference evidence="1 2" key="1">
    <citation type="journal article" date="2013" name="Genome Biol. Evol.">
        <title>Life in an arsenic-containing gold mine: genome and physiology of the autotrophic arsenite-oxidizing bacterium rhizobium sp. NT-26.</title>
        <authorList>
            <person name="Andres J."/>
            <person name="Arsene-Ploetze F."/>
            <person name="Barbe V."/>
            <person name="Brochier-Armanet C."/>
            <person name="Cleiss-Arnold J."/>
            <person name="Coppee J.Y."/>
            <person name="Dillies M.A."/>
            <person name="Geist"/>
            <person name="L"/>
            <person name="Joublin A."/>
            <person name="Koechler S."/>
            <person name="Lassalle F."/>
            <person name="Marchal M."/>
            <person name="Medigue C."/>
            <person name="Muller D."/>
            <person name="Nesme X."/>
            <person name="Plewniak F."/>
            <person name="Proux C."/>
            <person name="Ramirez-Bahena M.H."/>
            <person name="Schenowitz C."/>
            <person name="Sismeiro O."/>
            <person name="Vallenet D."/>
            <person name="Santini J.M."/>
            <person name="Bertin P.N."/>
        </authorList>
    </citation>
    <scope>NUCLEOTIDE SEQUENCE [LARGE SCALE GENOMIC DNA]</scope>
    <source>
        <strain evidence="1 2">NT-26</strain>
        <plasmid evidence="1 2">NT26_p1</plasmid>
    </source>
</reference>
<dbReference type="KEGG" id="rht:NT26_p10333"/>
<evidence type="ECO:0000313" key="1">
    <source>
        <dbReference type="EMBL" id="CCF22352.1"/>
    </source>
</evidence>
<proteinExistence type="predicted"/>
<evidence type="ECO:0000313" key="2">
    <source>
        <dbReference type="Proteomes" id="UP000010792"/>
    </source>
</evidence>
<sequence>MRFDDSEVDIVDSREEHAVARWYDVYRWPHVLAETDLLCANGCRRPAATGNVSVTFTSAHGTVATLRLGHYGSVRARGVISEAR</sequence>